<keyword evidence="1" id="KW-0472">Membrane</keyword>
<dbReference type="AlphaFoldDB" id="A0A0E9SMM9"/>
<accession>A0A0E9SMM9</accession>
<reference evidence="2" key="1">
    <citation type="submission" date="2014-11" db="EMBL/GenBank/DDBJ databases">
        <authorList>
            <person name="Amaro Gonzalez C."/>
        </authorList>
    </citation>
    <scope>NUCLEOTIDE SEQUENCE</scope>
</reference>
<proteinExistence type="predicted"/>
<keyword evidence="1" id="KW-0812">Transmembrane</keyword>
<reference evidence="2" key="2">
    <citation type="journal article" date="2015" name="Fish Shellfish Immunol.">
        <title>Early steps in the European eel (Anguilla anguilla)-Vibrio vulnificus interaction in the gills: Role of the RtxA13 toxin.</title>
        <authorList>
            <person name="Callol A."/>
            <person name="Pajuelo D."/>
            <person name="Ebbesson L."/>
            <person name="Teles M."/>
            <person name="MacKenzie S."/>
            <person name="Amaro C."/>
        </authorList>
    </citation>
    <scope>NUCLEOTIDE SEQUENCE</scope>
</reference>
<sequence length="46" mass="4722">MGYCCGTKSVPHRNGSGMVKLFCVLGSGVLSMLTVISPSNTSEGES</sequence>
<keyword evidence="1" id="KW-1133">Transmembrane helix</keyword>
<feature type="transmembrane region" description="Helical" evidence="1">
    <location>
        <begin position="18"/>
        <end position="36"/>
    </location>
</feature>
<protein>
    <submittedName>
        <fullName evidence="2">Uncharacterized protein</fullName>
    </submittedName>
</protein>
<name>A0A0E9SMM9_ANGAN</name>
<organism evidence="2">
    <name type="scientific">Anguilla anguilla</name>
    <name type="common">European freshwater eel</name>
    <name type="synonym">Muraena anguilla</name>
    <dbReference type="NCBI Taxonomy" id="7936"/>
    <lineage>
        <taxon>Eukaryota</taxon>
        <taxon>Metazoa</taxon>
        <taxon>Chordata</taxon>
        <taxon>Craniata</taxon>
        <taxon>Vertebrata</taxon>
        <taxon>Euteleostomi</taxon>
        <taxon>Actinopterygii</taxon>
        <taxon>Neopterygii</taxon>
        <taxon>Teleostei</taxon>
        <taxon>Anguilliformes</taxon>
        <taxon>Anguillidae</taxon>
        <taxon>Anguilla</taxon>
    </lineage>
</organism>
<dbReference type="EMBL" id="GBXM01065943">
    <property type="protein sequence ID" value="JAH42634.1"/>
    <property type="molecule type" value="Transcribed_RNA"/>
</dbReference>
<evidence type="ECO:0000313" key="2">
    <source>
        <dbReference type="EMBL" id="JAH42634.1"/>
    </source>
</evidence>
<evidence type="ECO:0000256" key="1">
    <source>
        <dbReference type="SAM" id="Phobius"/>
    </source>
</evidence>